<dbReference type="SUPFAM" id="SSF52402">
    <property type="entry name" value="Adenine nucleotide alpha hydrolases-like"/>
    <property type="match status" value="1"/>
</dbReference>
<evidence type="ECO:0000313" key="7">
    <source>
        <dbReference type="EMBL" id="REG85666.1"/>
    </source>
</evidence>
<proteinExistence type="inferred from homology"/>
<evidence type="ECO:0000313" key="8">
    <source>
        <dbReference type="Proteomes" id="UP000256542"/>
    </source>
</evidence>
<keyword evidence="4 5" id="KW-0963">Cytoplasm</keyword>
<name>A0A3E0DT44_9GAMM</name>
<protein>
    <recommendedName>
        <fullName evidence="5">Universal stress protein</fullName>
    </recommendedName>
</protein>
<evidence type="ECO:0000256" key="1">
    <source>
        <dbReference type="ARBA" id="ARBA00004496"/>
    </source>
</evidence>
<dbReference type="AlphaFoldDB" id="A0A3E0DT44"/>
<dbReference type="PIRSF" id="PIRSF006276">
    <property type="entry name" value="UspA"/>
    <property type="match status" value="1"/>
</dbReference>
<accession>A0A3E0DT44</accession>
<dbReference type="PRINTS" id="PR01438">
    <property type="entry name" value="UNVRSLSTRESS"/>
</dbReference>
<evidence type="ECO:0000256" key="3">
    <source>
        <dbReference type="ARBA" id="ARBA00011738"/>
    </source>
</evidence>
<dbReference type="EMBL" id="QUNG01000002">
    <property type="protein sequence ID" value="REG85666.1"/>
    <property type="molecule type" value="Genomic_DNA"/>
</dbReference>
<evidence type="ECO:0000256" key="2">
    <source>
        <dbReference type="ARBA" id="ARBA00008791"/>
    </source>
</evidence>
<dbReference type="PANTHER" id="PTHR46268:SF23">
    <property type="entry name" value="UNIVERSAL STRESS PROTEIN A-RELATED"/>
    <property type="match status" value="1"/>
</dbReference>
<dbReference type="InterPro" id="IPR006015">
    <property type="entry name" value="Universal_stress_UspA"/>
</dbReference>
<dbReference type="Pfam" id="PF00582">
    <property type="entry name" value="Usp"/>
    <property type="match status" value="1"/>
</dbReference>
<dbReference type="Proteomes" id="UP000256542">
    <property type="component" value="Unassembled WGS sequence"/>
</dbReference>
<evidence type="ECO:0000256" key="4">
    <source>
        <dbReference type="ARBA" id="ARBA00022490"/>
    </source>
</evidence>
<dbReference type="PANTHER" id="PTHR46268">
    <property type="entry name" value="STRESS RESPONSE PROTEIN NHAX"/>
    <property type="match status" value="1"/>
</dbReference>
<reference evidence="7 8" key="1">
    <citation type="submission" date="2018-08" db="EMBL/GenBank/DDBJ databases">
        <title>Genomic Encyclopedia of Type Strains, Phase III (KMG-III): the genomes of soil and plant-associated and newly described type strains.</title>
        <authorList>
            <person name="Whitman W."/>
        </authorList>
    </citation>
    <scope>NUCLEOTIDE SEQUENCE [LARGE SCALE GENOMIC DNA]</scope>
    <source>
        <strain evidence="7 8">CECT 7375</strain>
    </source>
</reference>
<comment type="caution">
    <text evidence="7">The sequence shown here is derived from an EMBL/GenBank/DDBJ whole genome shotgun (WGS) entry which is preliminary data.</text>
</comment>
<comment type="subcellular location">
    <subcellularLocation>
        <location evidence="1 5">Cytoplasm</location>
    </subcellularLocation>
</comment>
<dbReference type="RefSeq" id="WP_115896449.1">
    <property type="nucleotide sequence ID" value="NZ_QUNG01000002.1"/>
</dbReference>
<comment type="similarity">
    <text evidence="2 5">Belongs to the universal stress protein A family.</text>
</comment>
<comment type="subunit">
    <text evidence="3">Homodimer.</text>
</comment>
<evidence type="ECO:0000259" key="6">
    <source>
        <dbReference type="Pfam" id="PF00582"/>
    </source>
</evidence>
<dbReference type="OrthoDB" id="9792500at2"/>
<evidence type="ECO:0000256" key="5">
    <source>
        <dbReference type="PIRNR" id="PIRNR006276"/>
    </source>
</evidence>
<organism evidence="7 8">
    <name type="scientific">Marinomonas pollencensis</name>
    <dbReference type="NCBI Taxonomy" id="491954"/>
    <lineage>
        <taxon>Bacteria</taxon>
        <taxon>Pseudomonadati</taxon>
        <taxon>Pseudomonadota</taxon>
        <taxon>Gammaproteobacteria</taxon>
        <taxon>Oceanospirillales</taxon>
        <taxon>Oceanospirillaceae</taxon>
        <taxon>Marinomonas</taxon>
    </lineage>
</organism>
<keyword evidence="8" id="KW-1185">Reference proteome</keyword>
<dbReference type="InterPro" id="IPR014729">
    <property type="entry name" value="Rossmann-like_a/b/a_fold"/>
</dbReference>
<dbReference type="InterPro" id="IPR006016">
    <property type="entry name" value="UspA"/>
</dbReference>
<feature type="domain" description="UspA" evidence="6">
    <location>
        <begin position="1"/>
        <end position="136"/>
    </location>
</feature>
<gene>
    <name evidence="7" type="ORF">DFP81_102199</name>
</gene>
<dbReference type="GO" id="GO:0005737">
    <property type="term" value="C:cytoplasm"/>
    <property type="evidence" value="ECO:0007669"/>
    <property type="project" value="UniProtKB-SubCell"/>
</dbReference>
<sequence>MYQKILVAIDLTQASQQLLKKAYQLAKIHQAELQVIHVDQSFLGTYDGILDINETDFEERLQHESIRKMRTLFDNSQFVVDKYYVTAGNIDDEILQIIKRENIDLVVLGHHKSSLLRQTFMSISEPIIRHMPCDVNLLRT</sequence>
<dbReference type="Gene3D" id="3.40.50.620">
    <property type="entry name" value="HUPs"/>
    <property type="match status" value="1"/>
</dbReference>